<sequence>MRCPCWVRLCVSTDQLVEAQVVPLSDLSDRHSLLSLLIVTVHVKLGLNYLSREDDIKICEAFPPPVIINDVRKCWPRQGGDKSVLNISFLGVIHCRLFIFLYNLKIQIYIK</sequence>
<organism evidence="1 2">
    <name type="scientific">Halteria grandinella</name>
    <dbReference type="NCBI Taxonomy" id="5974"/>
    <lineage>
        <taxon>Eukaryota</taxon>
        <taxon>Sar</taxon>
        <taxon>Alveolata</taxon>
        <taxon>Ciliophora</taxon>
        <taxon>Intramacronucleata</taxon>
        <taxon>Spirotrichea</taxon>
        <taxon>Stichotrichia</taxon>
        <taxon>Sporadotrichida</taxon>
        <taxon>Halteriidae</taxon>
        <taxon>Halteria</taxon>
    </lineage>
</organism>
<comment type="caution">
    <text evidence="1">The sequence shown here is derived from an EMBL/GenBank/DDBJ whole genome shotgun (WGS) entry which is preliminary data.</text>
</comment>
<dbReference type="Proteomes" id="UP000785679">
    <property type="component" value="Unassembled WGS sequence"/>
</dbReference>
<proteinExistence type="predicted"/>
<dbReference type="AlphaFoldDB" id="A0A8J8NHJ2"/>
<evidence type="ECO:0000313" key="1">
    <source>
        <dbReference type="EMBL" id="TNV74878.1"/>
    </source>
</evidence>
<reference evidence="1" key="1">
    <citation type="submission" date="2019-06" db="EMBL/GenBank/DDBJ databases">
        <authorList>
            <person name="Zheng W."/>
        </authorList>
    </citation>
    <scope>NUCLEOTIDE SEQUENCE</scope>
    <source>
        <strain evidence="1">QDHG01</strain>
    </source>
</reference>
<evidence type="ECO:0000313" key="2">
    <source>
        <dbReference type="Proteomes" id="UP000785679"/>
    </source>
</evidence>
<accession>A0A8J8NHJ2</accession>
<protein>
    <submittedName>
        <fullName evidence="1">Uncharacterized protein</fullName>
    </submittedName>
</protein>
<gene>
    <name evidence="1" type="ORF">FGO68_gene16763</name>
</gene>
<dbReference type="EMBL" id="RRYP01016580">
    <property type="protein sequence ID" value="TNV74878.1"/>
    <property type="molecule type" value="Genomic_DNA"/>
</dbReference>
<keyword evidence="2" id="KW-1185">Reference proteome</keyword>
<name>A0A8J8NHJ2_HALGN</name>